<dbReference type="Pfam" id="PF13531">
    <property type="entry name" value="SBP_bac_11"/>
    <property type="match status" value="1"/>
</dbReference>
<gene>
    <name evidence="1" type="ORF">EII39_08505</name>
</gene>
<dbReference type="InterPro" id="IPR002035">
    <property type="entry name" value="VWF_A"/>
</dbReference>
<proteinExistence type="predicted"/>
<accession>A0A3P1S2F0</accession>
<comment type="caution">
    <text evidence="1">The sequence shown here is derived from an EMBL/GenBank/DDBJ whole genome shotgun (WGS) entry which is preliminary data.</text>
</comment>
<dbReference type="PANTHER" id="PTHR10579">
    <property type="entry name" value="CALCIUM-ACTIVATED CHLORIDE CHANNEL REGULATOR"/>
    <property type="match status" value="1"/>
</dbReference>
<dbReference type="AlphaFoldDB" id="A0A3P1S2F0"/>
<dbReference type="Pfam" id="PF00092">
    <property type="entry name" value="VWA"/>
    <property type="match status" value="1"/>
</dbReference>
<evidence type="ECO:0000313" key="2">
    <source>
        <dbReference type="Proteomes" id="UP000277597"/>
    </source>
</evidence>
<dbReference type="SUPFAM" id="SSF53850">
    <property type="entry name" value="Periplasmic binding protein-like II"/>
    <property type="match status" value="1"/>
</dbReference>
<organism evidence="1 2">
    <name type="scientific">Streptococcus sanguinis</name>
    <dbReference type="NCBI Taxonomy" id="1305"/>
    <lineage>
        <taxon>Bacteria</taxon>
        <taxon>Bacillati</taxon>
        <taxon>Bacillota</taxon>
        <taxon>Bacilli</taxon>
        <taxon>Lactobacillales</taxon>
        <taxon>Streptococcaceae</taxon>
        <taxon>Streptococcus</taxon>
    </lineage>
</organism>
<dbReference type="Gene3D" id="3.40.50.410">
    <property type="entry name" value="von Willebrand factor, type A domain"/>
    <property type="match status" value="1"/>
</dbReference>
<dbReference type="CDD" id="cd00198">
    <property type="entry name" value="vWFA"/>
    <property type="match status" value="1"/>
</dbReference>
<sequence>MKLKKTSLFLALGASLFLTACSGDGPINSKLSEKDAKTEVEAYYKKIDPKIAELKKDISNTSLQENEELPDIDATYPYTVKGGGEINAEIFVSSEKAGSGKDGILNEIAESFNNQHQTIDGKTVSVSIRSIPSGTSVDYIASKNHVPDGYTPSNQQWNYILNARGTATTQISERLFGNTSGLLMKKNVYDEIKKAYGDVTVENLAKAVKDGKLLGYTNPYTSSTGLSLLSQLLFTFDKENPISDKAKTEFQQFQNNIPSTFVTTTQLREAAKNGSADILSISYQTYINTPEFSDYEYVPFGIRQDSPLYATTNDATKQEVLKKFSSYILEGNNQSKATSYGFNKLDDYSFEEQTTDGNLLMSMQNLWKKNKNNSQPIVGVFVTDVSGSMDGEPMNNLKKSLLNSLQYINEENQIGLVSYSDDVTINVPIDTMNSTQKSYFTSAIKGLTPSGGTATYDGTLVAVKMILDKMKENPGARPVIFVLSDGQTNGGYEFERVEPIIKALGITVNTIGYNADLKELTKLSKINESVSIDASNDDVIYKLKELFNAEF</sequence>
<dbReference type="SUPFAM" id="SSF53300">
    <property type="entry name" value="vWA-like"/>
    <property type="match status" value="1"/>
</dbReference>
<dbReference type="PANTHER" id="PTHR10579:SF43">
    <property type="entry name" value="ZINC FINGER (C3HC4-TYPE RING FINGER) FAMILY PROTEIN"/>
    <property type="match status" value="1"/>
</dbReference>
<evidence type="ECO:0000313" key="1">
    <source>
        <dbReference type="EMBL" id="RRC91429.1"/>
    </source>
</evidence>
<name>A0A3P1S2F0_STRSA</name>
<dbReference type="EMBL" id="RQZI01000009">
    <property type="protein sequence ID" value="RRC91429.1"/>
    <property type="molecule type" value="Genomic_DNA"/>
</dbReference>
<reference evidence="1 2" key="1">
    <citation type="submission" date="2018-11" db="EMBL/GenBank/DDBJ databases">
        <title>Genomes From Bacteria Associated with the Canine Oral Cavity: a Test Case for Automated Genome-Based Taxonomic Assignment.</title>
        <authorList>
            <person name="Coil D.A."/>
            <person name="Jospin G."/>
            <person name="Darling A.E."/>
            <person name="Wallis C."/>
            <person name="Davis I.J."/>
            <person name="Harris S."/>
            <person name="Eisen J.A."/>
            <person name="Holcombe L.J."/>
            <person name="O'Flynn C."/>
        </authorList>
    </citation>
    <scope>NUCLEOTIDE SEQUENCE [LARGE SCALE GENOMIC DNA]</scope>
    <source>
        <strain evidence="1 2">OH953</strain>
    </source>
</reference>
<dbReference type="SMART" id="SM00327">
    <property type="entry name" value="VWA"/>
    <property type="match status" value="1"/>
</dbReference>
<dbReference type="InterPro" id="IPR036465">
    <property type="entry name" value="vWFA_dom_sf"/>
</dbReference>
<protein>
    <submittedName>
        <fullName evidence="1">VWA domain-containing protein</fullName>
    </submittedName>
</protein>
<dbReference type="InterPro" id="IPR051266">
    <property type="entry name" value="CLCR"/>
</dbReference>
<dbReference type="PROSITE" id="PS51257">
    <property type="entry name" value="PROKAR_LIPOPROTEIN"/>
    <property type="match status" value="1"/>
</dbReference>
<dbReference type="Proteomes" id="UP000277597">
    <property type="component" value="Unassembled WGS sequence"/>
</dbReference>
<dbReference type="RefSeq" id="WP_009659013.1">
    <property type="nucleotide sequence ID" value="NZ_RQZI01000009.1"/>
</dbReference>
<dbReference type="PROSITE" id="PS50234">
    <property type="entry name" value="VWFA"/>
    <property type="match status" value="1"/>
</dbReference>